<accession>A0AAU9VWG8</accession>
<feature type="coiled-coil region" evidence="1">
    <location>
        <begin position="124"/>
        <end position="221"/>
    </location>
</feature>
<feature type="region of interest" description="Disordered" evidence="2">
    <location>
        <begin position="244"/>
        <end position="263"/>
    </location>
</feature>
<dbReference type="Gene3D" id="1.10.287.1490">
    <property type="match status" value="1"/>
</dbReference>
<evidence type="ECO:0000256" key="1">
    <source>
        <dbReference type="SAM" id="Coils"/>
    </source>
</evidence>
<evidence type="ECO:0000256" key="2">
    <source>
        <dbReference type="SAM" id="MobiDB-lite"/>
    </source>
</evidence>
<keyword evidence="1" id="KW-0175">Coiled coil</keyword>
<evidence type="ECO:0000313" key="4">
    <source>
        <dbReference type="Proteomes" id="UP001159428"/>
    </source>
</evidence>
<reference evidence="3 4" key="1">
    <citation type="submission" date="2022-05" db="EMBL/GenBank/DDBJ databases">
        <authorList>
            <consortium name="Genoscope - CEA"/>
            <person name="William W."/>
        </authorList>
    </citation>
    <scope>NUCLEOTIDE SEQUENCE [LARGE SCALE GENOMIC DNA]</scope>
</reference>
<organism evidence="3 4">
    <name type="scientific">Pocillopora meandrina</name>
    <dbReference type="NCBI Taxonomy" id="46732"/>
    <lineage>
        <taxon>Eukaryota</taxon>
        <taxon>Metazoa</taxon>
        <taxon>Cnidaria</taxon>
        <taxon>Anthozoa</taxon>
        <taxon>Hexacorallia</taxon>
        <taxon>Scleractinia</taxon>
        <taxon>Astrocoeniina</taxon>
        <taxon>Pocilloporidae</taxon>
        <taxon>Pocillopora</taxon>
    </lineage>
</organism>
<dbReference type="Proteomes" id="UP001159428">
    <property type="component" value="Unassembled WGS sequence"/>
</dbReference>
<evidence type="ECO:0000313" key="3">
    <source>
        <dbReference type="EMBL" id="CAH3039841.1"/>
    </source>
</evidence>
<dbReference type="AlphaFoldDB" id="A0AAU9VWG8"/>
<gene>
    <name evidence="3" type="ORF">PMEA_00025435</name>
</gene>
<proteinExistence type="predicted"/>
<comment type="caution">
    <text evidence="3">The sequence shown here is derived from an EMBL/GenBank/DDBJ whole genome shotgun (WGS) entry which is preliminary data.</text>
</comment>
<keyword evidence="4" id="KW-1185">Reference proteome</keyword>
<dbReference type="SUPFAM" id="SSF57997">
    <property type="entry name" value="Tropomyosin"/>
    <property type="match status" value="1"/>
</dbReference>
<feature type="coiled-coil region" evidence="1">
    <location>
        <begin position="319"/>
        <end position="346"/>
    </location>
</feature>
<sequence length="414" mass="48401">MKNIWRDLDRLPQLEEEKQRSRKKWDEVKQKLKWDECYEDAMKALQESRNVDAHPAPLTEEGLARAAEVMDSKGNLKGWLSLKRVNELITISIGFPIGITFTREVHHQEGARISEAVISHGEDIESLKKQIDEKDKKIEELNEAVENLQEQNQELTVALKTRNEEIQALKSRIKRLESDKKGLEDELKSLTVKVGRMEKDIEELNEAKIAQQEKNMELQENFDKATGRMESRNQLMKKEIKEIRESQHKESLPPSVATQRAGGRQMLTSPLPRHLQRADWELHASLTLGELCRQFQNKLYKIIFPNSFQSNRNYKMKNIRRDLEKLPQLEEEKQRSRKKWDEVQKKLKWDECYEDAMKALQESRNVDAHPTPLSEEGLTAAAKLMDSKGNLKGWLSLKRVNELITMWKNVQTME</sequence>
<dbReference type="EMBL" id="CALNXJ010000005">
    <property type="protein sequence ID" value="CAH3039841.1"/>
    <property type="molecule type" value="Genomic_DNA"/>
</dbReference>
<name>A0AAU9VWG8_9CNID</name>
<protein>
    <submittedName>
        <fullName evidence="3">Uncharacterized protein</fullName>
    </submittedName>
</protein>